<dbReference type="OrthoDB" id="51171at2"/>
<dbReference type="PANTHER" id="PTHR45527:SF14">
    <property type="entry name" value="PLIPASTATIN SYNTHASE SUBUNIT B"/>
    <property type="match status" value="1"/>
</dbReference>
<dbReference type="STRING" id="720554.Clocl_2659"/>
<dbReference type="CDD" id="cd05930">
    <property type="entry name" value="A_NRPS"/>
    <property type="match status" value="1"/>
</dbReference>
<dbReference type="Proteomes" id="UP000005435">
    <property type="component" value="Chromosome"/>
</dbReference>
<dbReference type="Gene3D" id="2.30.38.10">
    <property type="entry name" value="Luciferase, Domain 3"/>
    <property type="match status" value="2"/>
</dbReference>
<dbReference type="GO" id="GO:0005829">
    <property type="term" value="C:cytosol"/>
    <property type="evidence" value="ECO:0007669"/>
    <property type="project" value="TreeGrafter"/>
</dbReference>
<dbReference type="RefSeq" id="WP_014255784.1">
    <property type="nucleotide sequence ID" value="NC_016627.1"/>
</dbReference>
<accession>G8M266</accession>
<evidence type="ECO:0000256" key="3">
    <source>
        <dbReference type="ARBA" id="ARBA00022450"/>
    </source>
</evidence>
<evidence type="ECO:0000313" key="9">
    <source>
        <dbReference type="Proteomes" id="UP000005435"/>
    </source>
</evidence>
<dbReference type="FunFam" id="3.40.50.12780:FF:000012">
    <property type="entry name" value="Non-ribosomal peptide synthetase"/>
    <property type="match status" value="2"/>
</dbReference>
<dbReference type="Pfam" id="PF00668">
    <property type="entry name" value="Condensation"/>
    <property type="match status" value="3"/>
</dbReference>
<dbReference type="InterPro" id="IPR010060">
    <property type="entry name" value="NRPS_synth"/>
</dbReference>
<evidence type="ECO:0000256" key="6">
    <source>
        <dbReference type="ARBA" id="ARBA00023194"/>
    </source>
</evidence>
<dbReference type="GO" id="GO:0003824">
    <property type="term" value="F:catalytic activity"/>
    <property type="evidence" value="ECO:0007669"/>
    <property type="project" value="UniProtKB-KW"/>
</dbReference>
<dbReference type="HOGENOM" id="CLU_000022_0_3_9"/>
<dbReference type="InterPro" id="IPR036736">
    <property type="entry name" value="ACP-like_sf"/>
</dbReference>
<dbReference type="InterPro" id="IPR010071">
    <property type="entry name" value="AA_adenyl_dom"/>
</dbReference>
<dbReference type="SUPFAM" id="SSF47336">
    <property type="entry name" value="ACP-like"/>
    <property type="match status" value="2"/>
</dbReference>
<evidence type="ECO:0000313" key="8">
    <source>
        <dbReference type="EMBL" id="AEV69225.1"/>
    </source>
</evidence>
<dbReference type="InterPro" id="IPR025110">
    <property type="entry name" value="AMP-bd_C"/>
</dbReference>
<dbReference type="eggNOG" id="COG1020">
    <property type="taxonomic scope" value="Bacteria"/>
</dbReference>
<comment type="cofactor">
    <cofactor evidence="1">
        <name>pantetheine 4'-phosphate</name>
        <dbReference type="ChEBI" id="CHEBI:47942"/>
    </cofactor>
</comment>
<dbReference type="InterPro" id="IPR009081">
    <property type="entry name" value="PP-bd_ACP"/>
</dbReference>
<dbReference type="PANTHER" id="PTHR45527">
    <property type="entry name" value="NONRIBOSOMAL PEPTIDE SYNTHETASE"/>
    <property type="match status" value="1"/>
</dbReference>
<gene>
    <name evidence="8" type="ordered locus">Clocl_2659</name>
</gene>
<dbReference type="Gene3D" id="3.40.50.980">
    <property type="match status" value="4"/>
</dbReference>
<dbReference type="Gene3D" id="3.30.559.10">
    <property type="entry name" value="Chloramphenicol acetyltransferase-like domain"/>
    <property type="match status" value="2"/>
</dbReference>
<dbReference type="CDD" id="cd19534">
    <property type="entry name" value="E_NRPS"/>
    <property type="match status" value="1"/>
</dbReference>
<evidence type="ECO:0000256" key="4">
    <source>
        <dbReference type="ARBA" id="ARBA00022553"/>
    </source>
</evidence>
<dbReference type="PROSITE" id="PS00455">
    <property type="entry name" value="AMP_BINDING"/>
    <property type="match status" value="2"/>
</dbReference>
<dbReference type="GO" id="GO:0043041">
    <property type="term" value="P:amino acid activation for nonribosomal peptide biosynthetic process"/>
    <property type="evidence" value="ECO:0007669"/>
    <property type="project" value="TreeGrafter"/>
</dbReference>
<keyword evidence="5" id="KW-0677">Repeat</keyword>
<dbReference type="InterPro" id="IPR000873">
    <property type="entry name" value="AMP-dep_synth/lig_dom"/>
</dbReference>
<dbReference type="SUPFAM" id="SSF56801">
    <property type="entry name" value="Acetyl-CoA synthetase-like"/>
    <property type="match status" value="2"/>
</dbReference>
<evidence type="ECO:0000259" key="7">
    <source>
        <dbReference type="PROSITE" id="PS50075"/>
    </source>
</evidence>
<keyword evidence="9" id="KW-1185">Reference proteome</keyword>
<feature type="domain" description="Carrier" evidence="7">
    <location>
        <begin position="778"/>
        <end position="852"/>
    </location>
</feature>
<dbReference type="FunFam" id="3.40.50.980:FF:000001">
    <property type="entry name" value="Non-ribosomal peptide synthetase"/>
    <property type="match status" value="2"/>
</dbReference>
<sequence length="2565" mass="294825">MILDKYTENILVSSKDMQIERDYWQSKLEKGISITSFPKYESETEEQGYNTLSFNISGNVFNKIISLSNKSEFGVFMVLLSSIKYLLYKYTGNDDITVVMPAFKQKGNGKYLKNLLVLRSCLKSEYNYKMLLTSIKETVIGADKHQNYPFTKVAELMGIEMVDDGYKIDTLVFMDNIHDVEYLNEVKSDMAFCFKLKEEGIDLIIRYNTIYYNKMQVEKIFLHMLNFLDKVTDNVNITLSEVDVITDIEKKEILIDFNNTVSEYQRDITIHRKFEEQVIKSPDRIAVIFGSNKLTYRELNGRANSLARVLREKGVTTESIVGIMVERSVEMIIGILAILKAGGAYMPISPDYPLDRISFMLEDSKTEIVLTQERFIDKCSFVNNVIVLDNEELYSRDNNNLGDYSDSKNLAYVMYTSGSTGKPKGVMIEHYSVINRLNWMQKKYPIGENDVILQKTPFTFDVSVWELFWWGFNGASVCFLIPGGEKEPETIVDAIRENKITIIHFVPSMLDMFLEYIEMKNCIEEIKTLRQVFASGEALSLHQVRKFNRLLYNQNGTKLANLYGPTEATVDVSYFDCSNDSDINKVLIGKPIDNINLYIVDNNLKLQPVGVEGELIIAGDGLARGYLNRPSLTEEKFVICPFANNKRVYKTGDIARWMPDGNIEYLGRKDFQVKIRGNRVELGEIEAKLKDYNDIKNAVVVLKEDKSGNKYLCAYIISDSNPSVIELREYLLNYLPEYMVPSYFVKIEEIPLTLNGKIDRKALPGPDSNINTGVEFVAPRNEIEEKLAKIWKDVLEIKEIGIRDNFFALGGDSIKGLQILSRLYADNLKLSMKDLFNYPTIEELSPLVKIVTKEIYQGTVEGYINLTPIQKWFLENELTGESYFNQSLMLFKKDGFDFNALEKAFVKLVEQHDALRIIFRKEKDQIKQYNRGMAERTFLLKEIDLIGRDKYEDLIEEEANRVQAGIDIWNGPLVSACLFKTYDGDHLLIAIHHLVVDAVSWRIILEDLAIAYEQAVKGQEIKLGLKTDSFKNWSEKISEYSNSKKLLNEIEFWSRFENLDDIIPLPKDNHIEERRFKNSNIIRLILDEEETANILKNVNKAYNTEVNDILIAALGLAVKKWTGINKVAINIEGHGREEIIEDTNISRTVGWFTSLYPIVLDLHESDNLSYIIRYVKDTIRKIPNKGIGYGIIKYLTKEENKAAIKFKLKPEISFNYLGEFSNVLEGRQFEVSHLSVGKTIGGDYNRKHAIDVNCFISNGKLFVEFTYNSDEYREETISNMAEYYKQAISVIIDHCIKKEHPEFTPSDYGDVLLSIGELEQIKKVVNSEIQKIYPLSPMQEGILFHSLLDADSQVYFEQAVLSIDGEFDKNIFEKSFNLLVDRYDILRTTIVYDGIKRPRQVVLKEYPVSISFEEITNLSEEEKEEYIEEFKQKDRSKGFDFKNDRLIRISLIKINDRSYKIIWSFHHILMDGWCLSVILKEFLELYNDIKEGKLPYNKKVYPYSEYIYWLERQDKEAARIFWKNYLYGYEQAAVLPGKKISVGKTLYKQEEIEFSINENIIANLKDIALRCKVTINTIFQAIWGILLQRYNNTGDVVFGAVVSGRPSEIRGIENTLGLFINTIPVRVMCDGNRLFSELIVEMQKSALKADEYSYYSLAQIQSESSLKNNLINHILIFENYPVERAIFDADNSGTKSFVIKNFEFFEQTNYDFNVVFLPGTDFIIKFVYNAAVYDIKDVENIKEHFMNLTINIAKGSEVTIGNLDLISDEEKRKILFDFNDTSRDYPSETIHGLFENQVVKSLENIALVFGNSTLTYSQLNERSNQLARKLREIGVKPNSLVGLMLNPSMEMLIGVFGILKAGGAYVPLDPQYPSERIKYMLEDSGTSLLITQPELVADIEFEGEVIDITDNELYNGDCSNLANVNRPEDLAYIIYTSGSTGMPKGVMIEHRGVVNYIRGMSEHIDFSVGKSILAVTTMCFDAFVDETLLPLSKGLKVVIADEQQRKDPKLLAELILKNKINILQTTPSRLKILTELKELDFLGVVDEFIVGGEAFPPELLEVICKYSNAKIYNSYGPTETTVGTTIKELSGPESVNIGKPIANSKIYILNKDKCVQPIGIPGEIFISGDGLARGYLNMPELTKERFIPNPFVHGELMYKTGDIAKWLPNGEIEFLGRADHQVKIRGYRIELEEIEIQMAKYDLIKDVVVTANKLDENNNYLCAYYTSDKELTTSEMREFLSRILPDYMIPSYFIMVEQFPLNANGKVDRNLLPLPQDIINTGSKYVAPRDDIEEKLANIWCEVLGVKQVGINDNLFDLGGNSISLVRIYSQIEELYPGVVTVVDLFTYPTISKLADFIKDKKSAISKNVQFNFIEFPEIYFKEENEKSKKLIYEFDIDGVSFEKIKNISIKENINYRNVILAVYIQLFYEITENSQMSFYVMFDNANEVIQLDIDLNEVSDFQQLIKLVVERKNLSSKKIYRLKELIESAPAKKPGYISTFIYCRELFTENVNLLEAYDIIFAIEEIDTRVNMRCEFDESRLDNEKILELTNMYLQLMEIITDSY</sequence>
<dbReference type="PROSITE" id="PS00012">
    <property type="entry name" value="PHOSPHOPANTETHEINE"/>
    <property type="match status" value="1"/>
</dbReference>
<dbReference type="KEGG" id="ccl:Clocl_2659"/>
<dbReference type="Gene3D" id="3.30.559.30">
    <property type="entry name" value="Nonribosomal peptide synthetase, condensation domain"/>
    <property type="match status" value="3"/>
</dbReference>
<proteinExistence type="inferred from homology"/>
<dbReference type="EMBL" id="CP003065">
    <property type="protein sequence ID" value="AEV69225.1"/>
    <property type="molecule type" value="Genomic_DNA"/>
</dbReference>
<dbReference type="NCBIfam" id="TIGR01720">
    <property type="entry name" value="NRPS-para261"/>
    <property type="match status" value="1"/>
</dbReference>
<organism evidence="8 9">
    <name type="scientific">Acetivibrio clariflavus (strain DSM 19732 / NBRC 101661 / EBR45)</name>
    <name type="common">Clostridium clariflavum</name>
    <dbReference type="NCBI Taxonomy" id="720554"/>
    <lineage>
        <taxon>Bacteria</taxon>
        <taxon>Bacillati</taxon>
        <taxon>Bacillota</taxon>
        <taxon>Clostridia</taxon>
        <taxon>Eubacteriales</taxon>
        <taxon>Oscillospiraceae</taxon>
        <taxon>Acetivibrio</taxon>
    </lineage>
</organism>
<dbReference type="InterPro" id="IPR023213">
    <property type="entry name" value="CAT-like_dom_sf"/>
</dbReference>
<reference evidence="9" key="1">
    <citation type="submission" date="2011-12" db="EMBL/GenBank/DDBJ databases">
        <title>Complete sequence of Clostridium clariflavum DSM 19732.</title>
        <authorList>
            <consortium name="US DOE Joint Genome Institute"/>
            <person name="Lucas S."/>
            <person name="Han J."/>
            <person name="Lapidus A."/>
            <person name="Cheng J.-F."/>
            <person name="Goodwin L."/>
            <person name="Pitluck S."/>
            <person name="Peters L."/>
            <person name="Teshima H."/>
            <person name="Detter J.C."/>
            <person name="Han C."/>
            <person name="Tapia R."/>
            <person name="Land M."/>
            <person name="Hauser L."/>
            <person name="Kyrpides N."/>
            <person name="Ivanova N."/>
            <person name="Pagani I."/>
            <person name="Kitzmiller T."/>
            <person name="Lynd L."/>
            <person name="Izquierdo J."/>
            <person name="Woyke T."/>
        </authorList>
    </citation>
    <scope>NUCLEOTIDE SEQUENCE [LARGE SCALE GENOMIC DNA]</scope>
    <source>
        <strain evidence="9">DSM 19732 / NBRC 101661 / EBR45</strain>
    </source>
</reference>
<dbReference type="InterPro" id="IPR045851">
    <property type="entry name" value="AMP-bd_C_sf"/>
</dbReference>
<keyword evidence="6" id="KW-0045">Antibiotic biosynthesis</keyword>
<evidence type="ECO:0000256" key="2">
    <source>
        <dbReference type="ARBA" id="ARBA00006432"/>
    </source>
</evidence>
<dbReference type="GO" id="GO:0008610">
    <property type="term" value="P:lipid biosynthetic process"/>
    <property type="evidence" value="ECO:0007669"/>
    <property type="project" value="UniProtKB-ARBA"/>
</dbReference>
<keyword evidence="4" id="KW-0597">Phosphoprotein</keyword>
<dbReference type="Gene3D" id="3.30.300.30">
    <property type="match status" value="2"/>
</dbReference>
<dbReference type="FunFam" id="2.30.38.10:FF:000001">
    <property type="entry name" value="Non-ribosomal peptide synthetase PvdI"/>
    <property type="match status" value="2"/>
</dbReference>
<feature type="domain" description="Carrier" evidence="7">
    <location>
        <begin position="2287"/>
        <end position="2362"/>
    </location>
</feature>
<dbReference type="InterPro" id="IPR001242">
    <property type="entry name" value="Condensation_dom"/>
</dbReference>
<dbReference type="GO" id="GO:0031177">
    <property type="term" value="F:phosphopantetheine binding"/>
    <property type="evidence" value="ECO:0007669"/>
    <property type="project" value="TreeGrafter"/>
</dbReference>
<dbReference type="FunFam" id="3.40.50.980:FF:000002">
    <property type="entry name" value="Enterobactin synthetase component F"/>
    <property type="match status" value="1"/>
</dbReference>
<dbReference type="GO" id="GO:0044550">
    <property type="term" value="P:secondary metabolite biosynthetic process"/>
    <property type="evidence" value="ECO:0007669"/>
    <property type="project" value="UniProtKB-ARBA"/>
</dbReference>
<dbReference type="FunFam" id="1.10.1200.10:FF:000005">
    <property type="entry name" value="Nonribosomal peptide synthetase 1"/>
    <property type="match status" value="2"/>
</dbReference>
<dbReference type="SUPFAM" id="SSF52777">
    <property type="entry name" value="CoA-dependent acyltransferases"/>
    <property type="match status" value="5"/>
</dbReference>
<dbReference type="NCBIfam" id="TIGR01733">
    <property type="entry name" value="AA-adenyl-dom"/>
    <property type="match status" value="2"/>
</dbReference>
<dbReference type="NCBIfam" id="NF003417">
    <property type="entry name" value="PRK04813.1"/>
    <property type="match status" value="2"/>
</dbReference>
<dbReference type="Pfam" id="PF00550">
    <property type="entry name" value="PP-binding"/>
    <property type="match status" value="2"/>
</dbReference>
<keyword evidence="3" id="KW-0596">Phosphopantetheine</keyword>
<protein>
    <submittedName>
        <fullName evidence="8">Non-ribosomal peptide synthase/amino acid adenylation enzyme</fullName>
    </submittedName>
</protein>
<comment type="similarity">
    <text evidence="2">Belongs to the ATP-dependent AMP-binding enzyme family.</text>
</comment>
<dbReference type="CDD" id="cd19543">
    <property type="entry name" value="DCL_NRPS"/>
    <property type="match status" value="1"/>
</dbReference>
<dbReference type="PROSITE" id="PS50075">
    <property type="entry name" value="CARRIER"/>
    <property type="match status" value="2"/>
</dbReference>
<dbReference type="Pfam" id="PF00501">
    <property type="entry name" value="AMP-binding"/>
    <property type="match status" value="2"/>
</dbReference>
<dbReference type="InterPro" id="IPR006162">
    <property type="entry name" value="Ppantetheine_attach_site"/>
</dbReference>
<evidence type="ECO:0000256" key="1">
    <source>
        <dbReference type="ARBA" id="ARBA00001957"/>
    </source>
</evidence>
<reference evidence="8 9" key="2">
    <citation type="journal article" date="2012" name="Stand. Genomic Sci.">
        <title>Complete Genome Sequence of Clostridium clariflavum DSM 19732.</title>
        <authorList>
            <person name="Izquierdo J.A."/>
            <person name="Goodwin L."/>
            <person name="Davenport K.W."/>
            <person name="Teshima H."/>
            <person name="Bruce D."/>
            <person name="Detter C."/>
            <person name="Tapia R."/>
            <person name="Han S."/>
            <person name="Land M."/>
            <person name="Hauser L."/>
            <person name="Jeffries C.D."/>
            <person name="Han J."/>
            <person name="Pitluck S."/>
            <person name="Nolan M."/>
            <person name="Chen A."/>
            <person name="Huntemann M."/>
            <person name="Mavromatis K."/>
            <person name="Mikhailova N."/>
            <person name="Liolios K."/>
            <person name="Woyke T."/>
            <person name="Lynd L.R."/>
        </authorList>
    </citation>
    <scope>NUCLEOTIDE SEQUENCE [LARGE SCALE GENOMIC DNA]</scope>
    <source>
        <strain evidence="9">DSM 19732 / NBRC 101661 / EBR45</strain>
    </source>
</reference>
<dbReference type="GO" id="GO:0017000">
    <property type="term" value="P:antibiotic biosynthetic process"/>
    <property type="evidence" value="ECO:0007669"/>
    <property type="project" value="UniProtKB-KW"/>
</dbReference>
<evidence type="ECO:0000256" key="5">
    <source>
        <dbReference type="ARBA" id="ARBA00022737"/>
    </source>
</evidence>
<dbReference type="Gene3D" id="1.10.1200.10">
    <property type="entry name" value="ACP-like"/>
    <property type="match status" value="2"/>
</dbReference>
<dbReference type="InterPro" id="IPR020845">
    <property type="entry name" value="AMP-binding_CS"/>
</dbReference>
<dbReference type="FunFam" id="3.30.300.30:FF:000010">
    <property type="entry name" value="Enterobactin synthetase component F"/>
    <property type="match status" value="2"/>
</dbReference>
<dbReference type="Pfam" id="PF13193">
    <property type="entry name" value="AMP-binding_C"/>
    <property type="match status" value="1"/>
</dbReference>
<name>G8M266_ACECE</name>